<dbReference type="Pfam" id="PF00092">
    <property type="entry name" value="VWA"/>
    <property type="match status" value="1"/>
</dbReference>
<feature type="compositionally biased region" description="Acidic residues" evidence="1">
    <location>
        <begin position="47"/>
        <end position="60"/>
    </location>
</feature>
<dbReference type="EMBL" id="ABCS01000051">
    <property type="protein sequence ID" value="EDM77174.1"/>
    <property type="molecule type" value="Genomic_DNA"/>
</dbReference>
<dbReference type="OrthoDB" id="5488077at2"/>
<dbReference type="SUPFAM" id="SSF53300">
    <property type="entry name" value="vWA-like"/>
    <property type="match status" value="1"/>
</dbReference>
<comment type="caution">
    <text evidence="4">The sequence shown here is derived from an EMBL/GenBank/DDBJ whole genome shotgun (WGS) entry which is preliminary data.</text>
</comment>
<evidence type="ECO:0000313" key="5">
    <source>
        <dbReference type="Proteomes" id="UP000005801"/>
    </source>
</evidence>
<reference evidence="4 5" key="1">
    <citation type="submission" date="2007-06" db="EMBL/GenBank/DDBJ databases">
        <authorList>
            <person name="Shimkets L."/>
            <person name="Ferriera S."/>
            <person name="Johnson J."/>
            <person name="Kravitz S."/>
            <person name="Beeson K."/>
            <person name="Sutton G."/>
            <person name="Rogers Y.-H."/>
            <person name="Friedman R."/>
            <person name="Frazier M."/>
            <person name="Venter J.C."/>
        </authorList>
    </citation>
    <scope>NUCLEOTIDE SEQUENCE [LARGE SCALE GENOMIC DNA]</scope>
    <source>
        <strain evidence="4 5">SIR-1</strain>
    </source>
</reference>
<dbReference type="PROSITE" id="PS51257">
    <property type="entry name" value="PROKAR_LIPOPROTEIN"/>
    <property type="match status" value="1"/>
</dbReference>
<dbReference type="RefSeq" id="WP_006973728.1">
    <property type="nucleotide sequence ID" value="NZ_ABCS01000051.1"/>
</dbReference>
<accession>A6GAI6</accession>
<dbReference type="AlphaFoldDB" id="A6GAI6"/>
<dbReference type="PANTHER" id="PTHR45737:SF6">
    <property type="entry name" value="VON WILLEBRAND FACTOR A DOMAIN-CONTAINING PROTEIN 5A"/>
    <property type="match status" value="1"/>
</dbReference>
<evidence type="ECO:0000256" key="1">
    <source>
        <dbReference type="SAM" id="MobiDB-lite"/>
    </source>
</evidence>
<keyword evidence="2" id="KW-0732">Signal</keyword>
<dbReference type="InterPro" id="IPR036465">
    <property type="entry name" value="vWFA_dom_sf"/>
</dbReference>
<dbReference type="PANTHER" id="PTHR45737">
    <property type="entry name" value="VON WILLEBRAND FACTOR A DOMAIN-CONTAINING PROTEIN 5A"/>
    <property type="match status" value="1"/>
</dbReference>
<gene>
    <name evidence="4" type="ORF">PPSIR1_30866</name>
</gene>
<dbReference type="Gene3D" id="3.40.50.410">
    <property type="entry name" value="von Willebrand factor, type A domain"/>
    <property type="match status" value="1"/>
</dbReference>
<dbReference type="PROSITE" id="PS50234">
    <property type="entry name" value="VWFA"/>
    <property type="match status" value="1"/>
</dbReference>
<dbReference type="eggNOG" id="COG2304">
    <property type="taxonomic scope" value="Bacteria"/>
</dbReference>
<name>A6GAI6_9BACT</name>
<sequence>MRRLTQHTLLSLPLLLASAGLVACSDDSSGEDESNIGSDGTGGGADDFGEEGEEGDELGSDGETGTGGDTTGDDGWGEDEGTDGGDATDGGELDTGEEGEEEESTSEEETDTTETGDPMCDEETPITLYLSPDDSNSMSSPVQVRDWVLNYGGNSLSGFPIRTWEFMNYYGFDYDPAADGELSVYAAMNPIEGEGDEARFQMQIGVASELMTPEERPPMNVTLVLDTSGSMAGTPIELLRETSRAIAAQLKLGDTVSICEWDTSNDWTLAGYAVTGPNDELLLEKINDVVHGGGTNLYGGLESGYELAQMVYDPDAINRLVLISDGGANAGITDLDLIAENAAYGGSDGIYLVGVGVDDPDDYNDELMDAVTDAGKGASVFMPSEEEVWTTFGDNFESVMAIAAREVQVQLDMPPGFEVVKFSGEEISGDPKEVEPQNLAPNDTMVFYQQVETCAPDLAGEDAEVTVTVTWDDPWTFESQELAQTWTIGELTGMDQALLLKGAAILAYTDALKAFKQAYTNDQKAAALQPALDALALAQTANDTDGDLIEIGQILGALMN</sequence>
<dbReference type="SMART" id="SM00327">
    <property type="entry name" value="VWA"/>
    <property type="match status" value="1"/>
</dbReference>
<evidence type="ECO:0000259" key="3">
    <source>
        <dbReference type="PROSITE" id="PS50234"/>
    </source>
</evidence>
<feature type="domain" description="VWFA" evidence="3">
    <location>
        <begin position="220"/>
        <end position="399"/>
    </location>
</feature>
<keyword evidence="5" id="KW-1185">Reference proteome</keyword>
<dbReference type="InterPro" id="IPR002035">
    <property type="entry name" value="VWF_A"/>
</dbReference>
<dbReference type="Proteomes" id="UP000005801">
    <property type="component" value="Unassembled WGS sequence"/>
</dbReference>
<evidence type="ECO:0000313" key="4">
    <source>
        <dbReference type="EMBL" id="EDM77174.1"/>
    </source>
</evidence>
<organism evidence="4 5">
    <name type="scientific">Plesiocystis pacifica SIR-1</name>
    <dbReference type="NCBI Taxonomy" id="391625"/>
    <lineage>
        <taxon>Bacteria</taxon>
        <taxon>Pseudomonadati</taxon>
        <taxon>Myxococcota</taxon>
        <taxon>Polyangia</taxon>
        <taxon>Nannocystales</taxon>
        <taxon>Nannocystaceae</taxon>
        <taxon>Plesiocystis</taxon>
    </lineage>
</organism>
<evidence type="ECO:0000256" key="2">
    <source>
        <dbReference type="SAM" id="SignalP"/>
    </source>
</evidence>
<feature type="compositionally biased region" description="Acidic residues" evidence="1">
    <location>
        <begin position="89"/>
        <end position="124"/>
    </location>
</feature>
<protein>
    <recommendedName>
        <fullName evidence="3">VWFA domain-containing protein</fullName>
    </recommendedName>
</protein>
<feature type="chain" id="PRO_5002697700" description="VWFA domain-containing protein" evidence="2">
    <location>
        <begin position="24"/>
        <end position="560"/>
    </location>
</feature>
<feature type="signal peptide" evidence="2">
    <location>
        <begin position="1"/>
        <end position="23"/>
    </location>
</feature>
<proteinExistence type="predicted"/>
<feature type="compositionally biased region" description="Acidic residues" evidence="1">
    <location>
        <begin position="71"/>
        <end position="83"/>
    </location>
</feature>
<feature type="region of interest" description="Disordered" evidence="1">
    <location>
        <begin position="24"/>
        <end position="137"/>
    </location>
</feature>